<dbReference type="Pfam" id="PF13374">
    <property type="entry name" value="TPR_10"/>
    <property type="match status" value="3"/>
</dbReference>
<dbReference type="SUPFAM" id="SSF48452">
    <property type="entry name" value="TPR-like"/>
    <property type="match status" value="3"/>
</dbReference>
<dbReference type="InterPro" id="IPR027417">
    <property type="entry name" value="P-loop_NTPase"/>
</dbReference>
<keyword evidence="3" id="KW-1185">Reference proteome</keyword>
<dbReference type="SUPFAM" id="SSF52540">
    <property type="entry name" value="P-loop containing nucleoside triphosphate hydrolases"/>
    <property type="match status" value="1"/>
</dbReference>
<dbReference type="SMART" id="SM00028">
    <property type="entry name" value="TPR"/>
    <property type="match status" value="4"/>
</dbReference>
<evidence type="ECO:0000313" key="2">
    <source>
        <dbReference type="EMBL" id="SDH80984.1"/>
    </source>
</evidence>
<reference evidence="2 3" key="1">
    <citation type="submission" date="2016-10" db="EMBL/GenBank/DDBJ databases">
        <authorList>
            <person name="de Groot N.N."/>
        </authorList>
    </citation>
    <scope>NUCLEOTIDE SEQUENCE [LARGE SCALE GENOMIC DNA]</scope>
    <source>
        <strain evidence="2 3">CPCC 201354</strain>
    </source>
</reference>
<dbReference type="OrthoDB" id="3885120at2"/>
<dbReference type="PANTHER" id="PTHR46082">
    <property type="entry name" value="ATP/GTP-BINDING PROTEIN-RELATED"/>
    <property type="match status" value="1"/>
</dbReference>
<evidence type="ECO:0000313" key="3">
    <source>
        <dbReference type="Proteomes" id="UP000198923"/>
    </source>
</evidence>
<protein>
    <submittedName>
        <fullName evidence="2">Tetratricopeptide (TPR) repeat</fullName>
    </submittedName>
</protein>
<dbReference type="STRING" id="504805.SAMN05421505_12358"/>
<dbReference type="Gene3D" id="3.40.50.300">
    <property type="entry name" value="P-loop containing nucleotide triphosphate hydrolases"/>
    <property type="match status" value="1"/>
</dbReference>
<dbReference type="InterPro" id="IPR011990">
    <property type="entry name" value="TPR-like_helical_dom_sf"/>
</dbReference>
<sequence>MSTSRFRYPTLQCVAESVIHGDLMKIAHVAGDMPISRRRTSPVKTLQIIEGDIPRQPPGFQPREALLHLLHNQVAGRGSAVVSALTGTPGVGKTVLAASYAWACHAAGWQAVVWVPAETEGQIIAGLASLAGRLGLRGADDGSTAAAQKAKKWLADSSRPSLLVFDNAVDVEHIHRWCPPTGPAHVVITSRNRAFQRLYPPVDVEVFTPAEAVAFLQARTGSTDEVGASLIAEELGYLPLALAQAAAVVAGRGIGYEEYLDLLSAVPLADHPPPGDGHPTGTAQAILLSAEAVAHIGPDAHDLLNVLAVLSPAGVRRRLLYGGAVPDPTRRTRIDDLLSALADASLITCSEDDATILMHRLVQRVLRDRAERLGESESAIMGALAHLKRFNAIIPQGAETWSARADVEELVDQCMALSANVPPHHPRYLDVLDLQHWCGQYLVNLADLSRALPLLAETLAQRVRLLGPDHPDSLMSRSILASAHAKAGRPDQAIPLHESTLAGRRRVLGDNHIDTLRTQNNLANAYRAAGDVNKAIALYESVLADFERLCGSDHRDTMSGRNNLATAYRDAGRAKDAVPLLERTVADSERVLGEGHPETLSRLNNLAMAYEAAGRVDEAVTVLEKALSDCQRLLAEDHPYTLTCMSNLAAMYQLIGRMNEAIAMYKSSLSKRERVLGPDHPDTFTSRHNLATAYQTVGRLNRAATLYERTLSDCERVLSPGHPQTLNVRATLAALRRDMQVYYSASWWRRLIKIWTPP</sequence>
<dbReference type="EMBL" id="FNCN01000023">
    <property type="protein sequence ID" value="SDH80984.1"/>
    <property type="molecule type" value="Genomic_DNA"/>
</dbReference>
<dbReference type="InterPro" id="IPR053137">
    <property type="entry name" value="NLR-like"/>
</dbReference>
<dbReference type="Pfam" id="PF25000">
    <property type="entry name" value="DUF7779"/>
    <property type="match status" value="1"/>
</dbReference>
<proteinExistence type="predicted"/>
<dbReference type="Pfam" id="PF13424">
    <property type="entry name" value="TPR_12"/>
    <property type="match status" value="2"/>
</dbReference>
<organism evidence="2 3">
    <name type="scientific">Sinosporangium album</name>
    <dbReference type="NCBI Taxonomy" id="504805"/>
    <lineage>
        <taxon>Bacteria</taxon>
        <taxon>Bacillati</taxon>
        <taxon>Actinomycetota</taxon>
        <taxon>Actinomycetes</taxon>
        <taxon>Streptosporangiales</taxon>
        <taxon>Streptosporangiaceae</taxon>
        <taxon>Sinosporangium</taxon>
    </lineage>
</organism>
<gene>
    <name evidence="2" type="ORF">SAMN05421505_12358</name>
</gene>
<evidence type="ECO:0000259" key="1">
    <source>
        <dbReference type="Pfam" id="PF25000"/>
    </source>
</evidence>
<dbReference type="Gene3D" id="1.25.40.10">
    <property type="entry name" value="Tetratricopeptide repeat domain"/>
    <property type="match status" value="2"/>
</dbReference>
<dbReference type="AlphaFoldDB" id="A0A1G8FFR8"/>
<accession>A0A1G8FFR8</accession>
<dbReference type="PANTHER" id="PTHR46082:SF6">
    <property type="entry name" value="AAA+ ATPASE DOMAIN-CONTAINING PROTEIN-RELATED"/>
    <property type="match status" value="1"/>
</dbReference>
<dbReference type="Proteomes" id="UP000198923">
    <property type="component" value="Unassembled WGS sequence"/>
</dbReference>
<dbReference type="InterPro" id="IPR056681">
    <property type="entry name" value="DUF7779"/>
</dbReference>
<dbReference type="InterPro" id="IPR019734">
    <property type="entry name" value="TPR_rpt"/>
</dbReference>
<feature type="domain" description="DUF7779" evidence="1">
    <location>
        <begin position="293"/>
        <end position="369"/>
    </location>
</feature>
<dbReference type="PRINTS" id="PR00381">
    <property type="entry name" value="KINESINLIGHT"/>
</dbReference>
<name>A0A1G8FFR8_9ACTN</name>